<evidence type="ECO:0000313" key="2">
    <source>
        <dbReference type="Proteomes" id="UP000005647"/>
    </source>
</evidence>
<dbReference type="OrthoDB" id="22120at10239"/>
<protein>
    <submittedName>
        <fullName evidence="1">Uncharacterized protein</fullName>
    </submittedName>
</protein>
<dbReference type="EMBL" id="JN699005">
    <property type="protein sequence ID" value="AER48796.1"/>
    <property type="molecule type" value="Genomic_DNA"/>
</dbReference>
<evidence type="ECO:0000313" key="1">
    <source>
        <dbReference type="EMBL" id="AER48796.1"/>
    </source>
</evidence>
<keyword evidence="2" id="KW-1185">Reference proteome</keyword>
<proteinExistence type="predicted"/>
<dbReference type="Proteomes" id="UP000005647">
    <property type="component" value="Segment"/>
</dbReference>
<accession>G8I7V7</accession>
<reference evidence="1 2" key="1">
    <citation type="journal article" date="2012" name="J. Virol.">
        <title>Complete Genome Sequences of 138 Mycobacteriophages.</title>
        <authorList>
            <consortium name="the Science Education Alliance Phage Hunters Advancing Genomics and Evolutionary Science Program"/>
            <consortium name="the KwaZulu-Natal Research Institute for Tuberculosis and HIV Mycobacterial Genetics Course Students"/>
            <consortium name="the Phage Hunters Integrating Research and Education Program"/>
            <person name="Hatfull G.F."/>
        </authorList>
    </citation>
    <scope>NUCLEOTIDE SEQUENCE [LARGE SCALE GENOMIC DNA]</scope>
</reference>
<dbReference type="GeneID" id="18562826"/>
<dbReference type="RefSeq" id="YP_009014953.1">
    <property type="nucleotide sequence ID" value="NC_023716.1"/>
</dbReference>
<dbReference type="KEGG" id="vg:18562826"/>
<gene>
    <name evidence="1" type="primary">88</name>
    <name evidence="1" type="ORF">ALMA_88</name>
</gene>
<name>G8I7V7_9CAUD</name>
<sequence>MTLITERQGMSTKLTNVLLTLAAAGAALAAMAIADPYEASAEPPTQTVDVTVPVCAEEDCSDQPHQLGVWFDPDTNTPWLSLGETSIRLER</sequence>
<organism evidence="1 2">
    <name type="scientific">Mycobacterium phage Alma</name>
    <dbReference type="NCBI Taxonomy" id="2902800"/>
    <lineage>
        <taxon>Viruses</taxon>
        <taxon>Duplodnaviria</taxon>
        <taxon>Heunggongvirae</taxon>
        <taxon>Uroviricota</taxon>
        <taxon>Caudoviricetes</taxon>
        <taxon>Fromanvirus</taxon>
        <taxon>Fromanvirus alma</taxon>
    </lineage>
</organism>